<gene>
    <name evidence="2" type="ORF">P7K49_014690</name>
</gene>
<feature type="compositionally biased region" description="Basic and acidic residues" evidence="1">
    <location>
        <begin position="1"/>
        <end position="61"/>
    </location>
</feature>
<evidence type="ECO:0000313" key="3">
    <source>
        <dbReference type="Proteomes" id="UP001266305"/>
    </source>
</evidence>
<dbReference type="Gene3D" id="2.160.10.20">
    <property type="entry name" value="Insect antifreeze protein"/>
    <property type="match status" value="1"/>
</dbReference>
<evidence type="ECO:0000313" key="2">
    <source>
        <dbReference type="EMBL" id="KAK2105176.1"/>
    </source>
</evidence>
<organism evidence="2 3">
    <name type="scientific">Saguinus oedipus</name>
    <name type="common">Cotton-top tamarin</name>
    <name type="synonym">Oedipomidas oedipus</name>
    <dbReference type="NCBI Taxonomy" id="9490"/>
    <lineage>
        <taxon>Eukaryota</taxon>
        <taxon>Metazoa</taxon>
        <taxon>Chordata</taxon>
        <taxon>Craniata</taxon>
        <taxon>Vertebrata</taxon>
        <taxon>Euteleostomi</taxon>
        <taxon>Mammalia</taxon>
        <taxon>Eutheria</taxon>
        <taxon>Euarchontoglires</taxon>
        <taxon>Primates</taxon>
        <taxon>Haplorrhini</taxon>
        <taxon>Platyrrhini</taxon>
        <taxon>Cebidae</taxon>
        <taxon>Callitrichinae</taxon>
        <taxon>Saguinus</taxon>
    </lineage>
</organism>
<protein>
    <submittedName>
        <fullName evidence="2">Uncharacterized protein</fullName>
    </submittedName>
</protein>
<proteinExistence type="predicted"/>
<dbReference type="Proteomes" id="UP001266305">
    <property type="component" value="Unassembled WGS sequence"/>
</dbReference>
<feature type="region of interest" description="Disordered" evidence="1">
    <location>
        <begin position="1"/>
        <end position="108"/>
    </location>
</feature>
<feature type="compositionally biased region" description="Low complexity" evidence="1">
    <location>
        <begin position="90"/>
        <end position="101"/>
    </location>
</feature>
<evidence type="ECO:0000256" key="1">
    <source>
        <dbReference type="SAM" id="MobiDB-lite"/>
    </source>
</evidence>
<name>A0ABQ9V718_SAGOE</name>
<keyword evidence="3" id="KW-1185">Reference proteome</keyword>
<dbReference type="EMBL" id="JASSZA010000007">
    <property type="protein sequence ID" value="KAK2105176.1"/>
    <property type="molecule type" value="Genomic_DNA"/>
</dbReference>
<feature type="non-terminal residue" evidence="2">
    <location>
        <position position="1"/>
    </location>
</feature>
<accession>A0ABQ9V718</accession>
<sequence length="108" mass="11223">KVEASKVETSKVEASKVEASKVETSKVEASKVETSKVEASKVETSKVEASKVEASRVETSKSPDGGPLSVPVSLIPKAHLPEEGSFSNQGTLTLSGLRSTLPQGKAQA</sequence>
<comment type="caution">
    <text evidence="2">The sequence shown here is derived from an EMBL/GenBank/DDBJ whole genome shotgun (WGS) entry which is preliminary data.</text>
</comment>
<reference evidence="2 3" key="1">
    <citation type="submission" date="2023-05" db="EMBL/GenBank/DDBJ databases">
        <title>B98-5 Cell Line De Novo Hybrid Assembly: An Optical Mapping Approach.</title>
        <authorList>
            <person name="Kananen K."/>
            <person name="Auerbach J.A."/>
            <person name="Kautto E."/>
            <person name="Blachly J.S."/>
        </authorList>
    </citation>
    <scope>NUCLEOTIDE SEQUENCE [LARGE SCALE GENOMIC DNA]</scope>
    <source>
        <strain evidence="2">B95-8</strain>
        <tissue evidence="2">Cell line</tissue>
    </source>
</reference>